<evidence type="ECO:0000313" key="2">
    <source>
        <dbReference type="Proteomes" id="UP000238220"/>
    </source>
</evidence>
<reference evidence="1 2" key="1">
    <citation type="submission" date="2018-02" db="EMBL/GenBank/DDBJ databases">
        <title>Genome sequencing of Solimonas sp. HR-BB.</title>
        <authorList>
            <person name="Lee Y."/>
            <person name="Jeon C.O."/>
        </authorList>
    </citation>
    <scope>NUCLEOTIDE SEQUENCE [LARGE SCALE GENOMIC DNA]</scope>
    <source>
        <strain evidence="1 2">HR-BB</strain>
    </source>
</reference>
<dbReference type="AlphaFoldDB" id="A0A2S5TH40"/>
<organism evidence="1 2">
    <name type="scientific">Solimonas fluminis</name>
    <dbReference type="NCBI Taxonomy" id="2086571"/>
    <lineage>
        <taxon>Bacteria</taxon>
        <taxon>Pseudomonadati</taxon>
        <taxon>Pseudomonadota</taxon>
        <taxon>Gammaproteobacteria</taxon>
        <taxon>Nevskiales</taxon>
        <taxon>Nevskiaceae</taxon>
        <taxon>Solimonas</taxon>
    </lineage>
</organism>
<accession>A0A2S5TH40</accession>
<gene>
    <name evidence="1" type="ORF">C3942_09755</name>
</gene>
<sequence length="145" mass="16191">MTTSFSQVFSLSVQAGDKAADRAVAPHYEALRGKLARHCLTHYSPVIKEFSPVLHIDGAVWRWDLWGHSDTRVQRNSGHATVDIFMPSGIWQAGSAQDIRLYMARHLRGGVESLARKISSLGIHLDRMRLLGDLDLALEDFLKPA</sequence>
<name>A0A2S5TH40_9GAMM</name>
<dbReference type="Proteomes" id="UP000238220">
    <property type="component" value="Unassembled WGS sequence"/>
</dbReference>
<evidence type="ECO:0000313" key="1">
    <source>
        <dbReference type="EMBL" id="PPE74303.1"/>
    </source>
</evidence>
<dbReference type="RefSeq" id="WP_104230191.1">
    <property type="nucleotide sequence ID" value="NZ_PSNW01000004.1"/>
</dbReference>
<comment type="caution">
    <text evidence="1">The sequence shown here is derived from an EMBL/GenBank/DDBJ whole genome shotgun (WGS) entry which is preliminary data.</text>
</comment>
<proteinExistence type="predicted"/>
<keyword evidence="2" id="KW-1185">Reference proteome</keyword>
<dbReference type="OrthoDB" id="9781691at2"/>
<protein>
    <submittedName>
        <fullName evidence="1">Uncharacterized protein</fullName>
    </submittedName>
</protein>
<dbReference type="EMBL" id="PSNW01000004">
    <property type="protein sequence ID" value="PPE74303.1"/>
    <property type="molecule type" value="Genomic_DNA"/>
</dbReference>